<dbReference type="EMBL" id="MT143001">
    <property type="protein sequence ID" value="QJA91622.1"/>
    <property type="molecule type" value="Genomic_DNA"/>
</dbReference>
<dbReference type="EMBL" id="MT144741">
    <property type="protein sequence ID" value="QJH98576.1"/>
    <property type="molecule type" value="Genomic_DNA"/>
</dbReference>
<dbReference type="EMBL" id="MT143654">
    <property type="protein sequence ID" value="QJA99508.1"/>
    <property type="molecule type" value="Genomic_DNA"/>
</dbReference>
<gene>
    <name evidence="3" type="ORF">MM171A00981_0009</name>
    <name evidence="4" type="ORF">MM171B00756_0009</name>
    <name evidence="2" type="ORF">MM415B03312_0003</name>
    <name evidence="1" type="ORF">TM448A01226_0009</name>
    <name evidence="5" type="ORF">TM448B01341_0009</name>
</gene>
<dbReference type="EMBL" id="MT143843">
    <property type="protein sequence ID" value="QJB03389.1"/>
    <property type="molecule type" value="Genomic_DNA"/>
</dbReference>
<sequence>MEQWIKEPTSGDIAHYNFSIKCAKELWYEVSYVEAAIYRKLWYGRARSVPYEWASQAVEAYSCYEKQNPYFTIYAFALRIEPEDPEYALFMRLEDCVKQALVFSQGVFSLWSPDWRDGVSYLSTTLKLSYAESLYWLKVLTAAYCVRYGFPINTDDDRAFDDRARAIMTYPVSSLFWGEIPSPFTEIVKVVFPLEGLDFRDKFDEITYEAVSYVGIARFFEYNRQRIEEHAKHKRTHILIMASIVGAAVLGPAVVSAYQAAMSAALSPSLATLSTLSKVKLGLEVFVGSLQLSISALLTAIHFDTLVSVHKLAFLVSEDYRVIIRGVYSEITRISEALGYGPYFMVLFLQNARNLVLDVSTSMGMKYDLAQVEWLSVSQGYLKSFSAATYRYSNNPEALLFDLERWVDRPAMDRKGEFIQAIIRGVQRTTEAVEEIVTDVVVIRDDIDKLVKDLPETIRNRVDPVIAPYIEKFDTFITETYDPYKASLDSIMEGITSLQGRQREEVAVLIDRLKKPADYLLEIDHFSDEDRFDQERKFGDISTRQYHRDVNEFVQKAEPASAELAKIREALRAVIPMPLGFPEEIETPVRPAGVKASLRKTWFVGDY</sequence>
<accession>A0A6H1ZNF7</accession>
<proteinExistence type="predicted"/>
<dbReference type="EMBL" id="MT144117">
    <property type="protein sequence ID" value="QJA49094.1"/>
    <property type="molecule type" value="Genomic_DNA"/>
</dbReference>
<evidence type="ECO:0000313" key="2">
    <source>
        <dbReference type="EMBL" id="QJA91622.1"/>
    </source>
</evidence>
<evidence type="ECO:0000313" key="4">
    <source>
        <dbReference type="EMBL" id="QJB03389.1"/>
    </source>
</evidence>
<dbReference type="AlphaFoldDB" id="A0A6H1ZNF7"/>
<evidence type="ECO:0000313" key="3">
    <source>
        <dbReference type="EMBL" id="QJA99508.1"/>
    </source>
</evidence>
<evidence type="ECO:0000313" key="1">
    <source>
        <dbReference type="EMBL" id="QJA49094.1"/>
    </source>
</evidence>
<reference evidence="1" key="1">
    <citation type="submission" date="2020-03" db="EMBL/GenBank/DDBJ databases">
        <title>The deep terrestrial virosphere.</title>
        <authorList>
            <person name="Holmfeldt K."/>
            <person name="Nilsson E."/>
            <person name="Simone D."/>
            <person name="Lopez-Fernandez M."/>
            <person name="Wu X."/>
            <person name="de Brujin I."/>
            <person name="Lundin D."/>
            <person name="Andersson A."/>
            <person name="Bertilsson S."/>
            <person name="Dopson M."/>
        </authorList>
    </citation>
    <scope>NUCLEOTIDE SEQUENCE</scope>
    <source>
        <strain evidence="3">MM171A00981</strain>
        <strain evidence="4">MM171B00756</strain>
        <strain evidence="2">MM415B03312</strain>
        <strain evidence="1">TM448A01226</strain>
        <strain evidence="5">TM448B01341</strain>
    </source>
</reference>
<evidence type="ECO:0000313" key="5">
    <source>
        <dbReference type="EMBL" id="QJH98576.1"/>
    </source>
</evidence>
<name>A0A6H1ZNF7_9ZZZZ</name>
<protein>
    <submittedName>
        <fullName evidence="1">Uncharacterized protein</fullName>
    </submittedName>
</protein>
<organism evidence="1">
    <name type="scientific">viral metagenome</name>
    <dbReference type="NCBI Taxonomy" id="1070528"/>
    <lineage>
        <taxon>unclassified sequences</taxon>
        <taxon>metagenomes</taxon>
        <taxon>organismal metagenomes</taxon>
    </lineage>
</organism>